<evidence type="ECO:0000256" key="1">
    <source>
        <dbReference type="ARBA" id="ARBA00003670"/>
    </source>
</evidence>
<dbReference type="SUPFAM" id="SSF51621">
    <property type="entry name" value="Phosphoenolpyruvate/pyruvate domain"/>
    <property type="match status" value="1"/>
</dbReference>
<evidence type="ECO:0000313" key="6">
    <source>
        <dbReference type="Proteomes" id="UP000013909"/>
    </source>
</evidence>
<dbReference type="GO" id="GO:0008964">
    <property type="term" value="F:phosphoenolpyruvate carboxylase activity"/>
    <property type="evidence" value="ECO:0007669"/>
    <property type="project" value="InterPro"/>
</dbReference>
<dbReference type="PROSITE" id="PS00393">
    <property type="entry name" value="PEPCASE_2"/>
    <property type="match status" value="1"/>
</dbReference>
<accession>R7ZV44</accession>
<feature type="active site" evidence="3">
    <location>
        <position position="132"/>
    </location>
</feature>
<name>R7ZV44_9BACT</name>
<dbReference type="InterPro" id="IPR018129">
    <property type="entry name" value="PEP_COase_Lys_AS"/>
</dbReference>
<evidence type="ECO:0000256" key="4">
    <source>
        <dbReference type="PROSITE-ProRule" id="PRU10112"/>
    </source>
</evidence>
<dbReference type="OrthoDB" id="9768133at2"/>
<dbReference type="InterPro" id="IPR021135">
    <property type="entry name" value="PEP_COase"/>
</dbReference>
<dbReference type="GO" id="GO:0006099">
    <property type="term" value="P:tricarboxylic acid cycle"/>
    <property type="evidence" value="ECO:0007669"/>
    <property type="project" value="InterPro"/>
</dbReference>
<dbReference type="PANTHER" id="PTHR30523">
    <property type="entry name" value="PHOSPHOENOLPYRUVATE CARBOXYLASE"/>
    <property type="match status" value="1"/>
</dbReference>
<keyword evidence="6" id="KW-1185">Reference proteome</keyword>
<evidence type="ECO:0000256" key="2">
    <source>
        <dbReference type="ARBA" id="ARBA00022419"/>
    </source>
</evidence>
<organism evidence="5 6">
    <name type="scientific">Lunatimonas lonarensis</name>
    <dbReference type="NCBI Taxonomy" id="1232681"/>
    <lineage>
        <taxon>Bacteria</taxon>
        <taxon>Pseudomonadati</taxon>
        <taxon>Bacteroidota</taxon>
        <taxon>Cytophagia</taxon>
        <taxon>Cytophagales</taxon>
        <taxon>Cyclobacteriaceae</taxon>
    </lineage>
</organism>
<feature type="active site" evidence="4">
    <location>
        <position position="564"/>
    </location>
</feature>
<dbReference type="EMBL" id="AQHR01000048">
    <property type="protein sequence ID" value="EON77903.1"/>
    <property type="molecule type" value="Genomic_DNA"/>
</dbReference>
<dbReference type="GO" id="GO:0005829">
    <property type="term" value="C:cytosol"/>
    <property type="evidence" value="ECO:0007669"/>
    <property type="project" value="TreeGrafter"/>
</dbReference>
<dbReference type="PRINTS" id="PR00150">
    <property type="entry name" value="PEPCARBXLASE"/>
</dbReference>
<dbReference type="AlphaFoldDB" id="R7ZV44"/>
<dbReference type="GO" id="GO:0015977">
    <property type="term" value="P:carbon fixation"/>
    <property type="evidence" value="ECO:0007669"/>
    <property type="project" value="InterPro"/>
</dbReference>
<evidence type="ECO:0000256" key="3">
    <source>
        <dbReference type="PROSITE-ProRule" id="PRU10111"/>
    </source>
</evidence>
<dbReference type="InterPro" id="IPR015813">
    <property type="entry name" value="Pyrv/PenolPyrv_kinase-like_dom"/>
</dbReference>
<reference evidence="5 6" key="1">
    <citation type="submission" date="2013-02" db="EMBL/GenBank/DDBJ databases">
        <title>A novel strain isolated from Lonar lake, Maharashtra, India.</title>
        <authorList>
            <person name="Singh A."/>
        </authorList>
    </citation>
    <scope>NUCLEOTIDE SEQUENCE [LARGE SCALE GENOMIC DNA]</scope>
    <source>
        <strain evidence="5 6">AK24</strain>
    </source>
</reference>
<evidence type="ECO:0000313" key="5">
    <source>
        <dbReference type="EMBL" id="EON77903.1"/>
    </source>
</evidence>
<sequence>MTNKTLATTDLFSKINQDMEYLRSCFVQVLHDAQESELADFLDSWKLPEDQSAQDFKEKHIQLLSIYLQLMNLVEENAAVQFRREMVNQGGSGAIRGSWGETLGRWKKQGLTPEQIMTILQRVKVTPVLTAHPTEAKRASVLDMHRELYLQLVKKENKTWTGPEQDQIKEEIKCLIERWWRTGEVSLEKPTVATERRNVMHYFTKVFSKALQKTDNQLMQSWKEAGFDSSLLSDFRSFPRLQFGSWVGGDRDGHPYVTATLTGETLLAHREAAINLLEKGLVHLGSSLSFSEIRNPVPWVLENAIATKLKTSGADGEEAVKRNSYEPWRQFINLMLLALRNTQRGGSEVAGFCYNDPEEMLEDLAILRISLEKIHAHRVVSELIFPLERQVFCFGFHLAKLDIRQNSEFHEKAIGQIIAKLMPEAKPYQQWNEEERLEWINRELKQERPFAVTGKSFGPEADKVLDCYRAVSQHVANYGKDGVGSFIISMTRTLSDLLTVYLFLREVGLSDIPFRIVPLFETIEDLAHSEAVMDKFLTHPLHKRKLADLASTQEVMLGYSDSNKDGGIISSRWHIFTTEKKLSALGRRHGVQLCFFHGIGGTISRGGGKYHRFLESMPPGSMSGEMKLTVQGETIAQQFANLLNGTYNLEMLLSGTALQTGMTLFPPAAADFPESALRQLAKFSNEHYTNLIKHPSFLAFYSEATPIDALELSKIGSRPARRTGTRTLADLRAIPWVFSWSQSRFNLTGWYGLGTALMSLRTQHSGQYEELKKQADSWPFLRYVLIQLETNVMTADTSLMQEYAKLVGDEAIRKELLSEILEEHTRCLSELDRLFPAPREHRRQGQLHSMNRRAVPLRLLHQMQIHYLKEWRTKQVEKGINDELLVTRILEITTALANGLKNTG</sequence>
<dbReference type="PROSITE" id="PS00781">
    <property type="entry name" value="PEPCASE_1"/>
    <property type="match status" value="1"/>
</dbReference>
<dbReference type="PATRIC" id="fig|1288963.3.peg.1606"/>
<comment type="caution">
    <text evidence="5">The sequence shown here is derived from an EMBL/GenBank/DDBJ whole genome shotgun (WGS) entry which is preliminary data.</text>
</comment>
<dbReference type="InterPro" id="IPR033129">
    <property type="entry name" value="PEPCASE_His_AS"/>
</dbReference>
<dbReference type="PANTHER" id="PTHR30523:SF32">
    <property type="entry name" value="PHOSPHOENOLPYRUVATE CARBOXYLASE"/>
    <property type="match status" value="1"/>
</dbReference>
<protein>
    <recommendedName>
        <fullName evidence="2">Phosphoenolpyruvate carboxylase</fullName>
    </recommendedName>
</protein>
<proteinExistence type="predicted"/>
<dbReference type="RefSeq" id="WP_010853755.1">
    <property type="nucleotide sequence ID" value="NZ_AQHR01000048.1"/>
</dbReference>
<gene>
    <name evidence="5" type="ORF">ADIS_1616</name>
</gene>
<keyword evidence="5" id="KW-0670">Pyruvate</keyword>
<dbReference type="Proteomes" id="UP000013909">
    <property type="component" value="Unassembled WGS sequence"/>
</dbReference>
<dbReference type="Pfam" id="PF00311">
    <property type="entry name" value="PEPcase"/>
    <property type="match status" value="1"/>
</dbReference>
<dbReference type="STRING" id="1232681.ADIS_1616"/>
<keyword evidence="5" id="KW-0456">Lyase</keyword>
<dbReference type="Gene3D" id="1.20.1440.90">
    <property type="entry name" value="Phosphoenolpyruvate/pyruvate domain"/>
    <property type="match status" value="1"/>
</dbReference>
<comment type="function">
    <text evidence="1">Forms oxaloacetate, a four-carbon dicarboxylic acid source for the tricarboxylic acid cycle.</text>
</comment>